<feature type="compositionally biased region" description="Polar residues" evidence="1">
    <location>
        <begin position="105"/>
        <end position="147"/>
    </location>
</feature>
<feature type="domain" description="Flagellar hook-length control protein-like C-terminal" evidence="2">
    <location>
        <begin position="583"/>
        <end position="662"/>
    </location>
</feature>
<name>A0A1H6QYX4_9GAMM</name>
<dbReference type="STRING" id="64971.SAMN05421831_102133"/>
<evidence type="ECO:0000259" key="2">
    <source>
        <dbReference type="Pfam" id="PF02120"/>
    </source>
</evidence>
<feature type="compositionally biased region" description="Polar residues" evidence="1">
    <location>
        <begin position="207"/>
        <end position="218"/>
    </location>
</feature>
<dbReference type="EMBL" id="FNYH01000002">
    <property type="protein sequence ID" value="SEI46174.1"/>
    <property type="molecule type" value="Genomic_DNA"/>
</dbReference>
<feature type="region of interest" description="Disordered" evidence="1">
    <location>
        <begin position="341"/>
        <end position="413"/>
    </location>
</feature>
<dbReference type="InterPro" id="IPR021136">
    <property type="entry name" value="Flagellar_hook_control-like_C"/>
</dbReference>
<evidence type="ECO:0000256" key="1">
    <source>
        <dbReference type="SAM" id="MobiDB-lite"/>
    </source>
</evidence>
<evidence type="ECO:0000313" key="3">
    <source>
        <dbReference type="EMBL" id="SEI46174.1"/>
    </source>
</evidence>
<feature type="compositionally biased region" description="Polar residues" evidence="1">
    <location>
        <begin position="249"/>
        <end position="272"/>
    </location>
</feature>
<sequence>MSLIHLSAPPSDMNTKAASQRPLASAQVSSTQTGLNVGERILAQVTSVRAASDHLGKAQVLEVSGQLNPATGGTSSPPLQAALQAQMTRTLLDALGRTLSASLEAATQNAKPTGTQTSSTQHLAGTQMPVSSQGHPSRSPNHTPTAHTPQQATNTINTPTATTKAWVTEFQLANGQKLTLALPKALPAGTQLQIQQANSQQIQLSQPRVQTPGTQVPLSTSNQRSTPPPQTTPSPQAGQPMGEALAKTPIQNGPSIPAQPIQTKNDPTTTNIQQTAQPQTGQVQTQPISTSTQQAPKTLAEALKAVSYHLRNSLPQQKPLLEVRQQLPQLQQNLLQAFRSQMPATQTSSGSTPNTAQTPANKASIASTQVQIPTSTTGKAPTLNTLSSTTNGKTPNAQAVMPTPTAPTPTKAPGLPAQVARIEQALTQVSQLLNRIPGSQGGAPQAQEVKTWVQQSGSFMEAQLARQQAPTGDLKAGLLELKQALQQGQQWAGQQAQQGQALNRVQTQALQQIQQWTEAGIARIQSTQVNSLQQTQASVAERGPSVQVVQMELPVIIRQQTETVGLMMETWQDAVDEEGHQGSEQRVRQRYWRMTLSFDLPTLGALHTQVYYHDQKLETEMWFEKTQGAAYVQPRLQELEQRLTALGLEVPPVRCRQGCPPQLQAPKHMQNLLDTRA</sequence>
<organism evidence="3 4">
    <name type="scientific">Allopseudospirillum japonicum</name>
    <dbReference type="NCBI Taxonomy" id="64971"/>
    <lineage>
        <taxon>Bacteria</taxon>
        <taxon>Pseudomonadati</taxon>
        <taxon>Pseudomonadota</taxon>
        <taxon>Gammaproteobacteria</taxon>
        <taxon>Oceanospirillales</taxon>
        <taxon>Oceanospirillaceae</taxon>
        <taxon>Allopseudospirillum</taxon>
    </lineage>
</organism>
<feature type="region of interest" description="Disordered" evidence="1">
    <location>
        <begin position="105"/>
        <end position="156"/>
    </location>
</feature>
<proteinExistence type="predicted"/>
<dbReference type="Proteomes" id="UP000242999">
    <property type="component" value="Unassembled WGS sequence"/>
</dbReference>
<dbReference type="AlphaFoldDB" id="A0A1H6QYX4"/>
<gene>
    <name evidence="3" type="ORF">SAMN05421831_102133</name>
</gene>
<dbReference type="OrthoDB" id="6119232at2"/>
<dbReference type="RefSeq" id="WP_093308480.1">
    <property type="nucleotide sequence ID" value="NZ_FNYH01000002.1"/>
</dbReference>
<feature type="region of interest" description="Disordered" evidence="1">
    <location>
        <begin position="1"/>
        <end position="32"/>
    </location>
</feature>
<protein>
    <submittedName>
        <fullName evidence="3">Hook-length control protein FliK</fullName>
    </submittedName>
</protein>
<keyword evidence="4" id="KW-1185">Reference proteome</keyword>
<reference evidence="4" key="1">
    <citation type="submission" date="2016-10" db="EMBL/GenBank/DDBJ databases">
        <authorList>
            <person name="Varghese N."/>
            <person name="Submissions S."/>
        </authorList>
    </citation>
    <scope>NUCLEOTIDE SEQUENCE [LARGE SCALE GENOMIC DNA]</scope>
    <source>
        <strain evidence="4">DSM 7165</strain>
    </source>
</reference>
<accession>A0A1H6QYX4</accession>
<feature type="compositionally biased region" description="Low complexity" evidence="1">
    <location>
        <begin position="397"/>
        <end position="413"/>
    </location>
</feature>
<dbReference type="Pfam" id="PF02120">
    <property type="entry name" value="Flg_hook"/>
    <property type="match status" value="1"/>
</dbReference>
<evidence type="ECO:0000313" key="4">
    <source>
        <dbReference type="Proteomes" id="UP000242999"/>
    </source>
</evidence>
<feature type="compositionally biased region" description="Polar residues" evidence="1">
    <location>
        <begin position="341"/>
        <end position="396"/>
    </location>
</feature>
<feature type="region of interest" description="Disordered" evidence="1">
    <location>
        <begin position="203"/>
        <end position="272"/>
    </location>
</feature>